<name>A0A5Q2N4I9_9FIRM</name>
<proteinExistence type="predicted"/>
<dbReference type="Pfam" id="PF03358">
    <property type="entry name" value="FMN_red"/>
    <property type="match status" value="1"/>
</dbReference>
<evidence type="ECO:0000313" key="2">
    <source>
        <dbReference type="EMBL" id="QGG48843.1"/>
    </source>
</evidence>
<dbReference type="Proteomes" id="UP000366051">
    <property type="component" value="Chromosome"/>
</dbReference>
<dbReference type="Gene3D" id="3.40.50.360">
    <property type="match status" value="1"/>
</dbReference>
<organism evidence="2 3">
    <name type="scientific">Heliorestis convoluta</name>
    <dbReference type="NCBI Taxonomy" id="356322"/>
    <lineage>
        <taxon>Bacteria</taxon>
        <taxon>Bacillati</taxon>
        <taxon>Bacillota</taxon>
        <taxon>Clostridia</taxon>
        <taxon>Eubacteriales</taxon>
        <taxon>Heliobacteriaceae</taxon>
        <taxon>Heliorestis</taxon>
    </lineage>
</organism>
<evidence type="ECO:0000259" key="1">
    <source>
        <dbReference type="Pfam" id="PF03358"/>
    </source>
</evidence>
<protein>
    <recommendedName>
        <fullName evidence="1">NADPH-dependent FMN reductase-like domain-containing protein</fullName>
    </recommendedName>
</protein>
<accession>A0A5Q2N4I9</accession>
<dbReference type="RefSeq" id="WP_153725935.1">
    <property type="nucleotide sequence ID" value="NZ_CP045875.1"/>
</dbReference>
<dbReference type="EMBL" id="CP045875">
    <property type="protein sequence ID" value="QGG48843.1"/>
    <property type="molecule type" value="Genomic_DNA"/>
</dbReference>
<sequence>MMSTKRTQQHMVIIAGSTRKKKTSFRFAEAIQKSTEAAGHSATLYHVVDLFEQEGKVEELKKSIAESHTLCLVAPVYTDTLPYPTLWLLEKLASEAPDLLEDKKFFALGQCGFPDVTRCEPLLETCRFFALTTKMRWMGGLGYGGGSLINGVAFESLGSKGKKLLSAMEIAAQDVLADRMISEKAQKLLQGQIPTLLIRPLCTLLNYQIKKEAKQKGVTDLFAKPYQR</sequence>
<dbReference type="GO" id="GO:0016491">
    <property type="term" value="F:oxidoreductase activity"/>
    <property type="evidence" value="ECO:0007669"/>
    <property type="project" value="InterPro"/>
</dbReference>
<dbReference type="InterPro" id="IPR029039">
    <property type="entry name" value="Flavoprotein-like_sf"/>
</dbReference>
<dbReference type="SUPFAM" id="SSF52218">
    <property type="entry name" value="Flavoproteins"/>
    <property type="match status" value="1"/>
</dbReference>
<keyword evidence="3" id="KW-1185">Reference proteome</keyword>
<evidence type="ECO:0000313" key="3">
    <source>
        <dbReference type="Proteomes" id="UP000366051"/>
    </source>
</evidence>
<reference evidence="3" key="1">
    <citation type="submission" date="2019-11" db="EMBL/GenBank/DDBJ databases">
        <title>Genome sequence of Heliorestis convoluta strain HH, an alkaliphilic and minimalistic phototrophic bacterium from a soda lake in Egypt.</title>
        <authorList>
            <person name="Dewey E.D."/>
            <person name="Stokes L.M."/>
            <person name="Burchell B.M."/>
            <person name="Shaffer K.N."/>
            <person name="Huntington A.M."/>
            <person name="Baker J.M."/>
            <person name="Nadendla S."/>
            <person name="Giglio M.G."/>
            <person name="Touchman J.W."/>
            <person name="Blankenship R.E."/>
            <person name="Madigan M.T."/>
            <person name="Sattley W.M."/>
        </authorList>
    </citation>
    <scope>NUCLEOTIDE SEQUENCE [LARGE SCALE GENOMIC DNA]</scope>
    <source>
        <strain evidence="3">HH</strain>
    </source>
</reference>
<feature type="domain" description="NADPH-dependent FMN reductase-like" evidence="1">
    <location>
        <begin position="11"/>
        <end position="82"/>
    </location>
</feature>
<dbReference type="InterPro" id="IPR005025">
    <property type="entry name" value="FMN_Rdtase-like_dom"/>
</dbReference>
<gene>
    <name evidence="2" type="ORF">FTV88_2754</name>
</gene>
<dbReference type="OrthoDB" id="1026745at2"/>
<dbReference type="KEGG" id="hcv:FTV88_2754"/>
<dbReference type="AlphaFoldDB" id="A0A5Q2N4I9"/>